<feature type="domain" description="Calcineurin-like phosphoesterase" evidence="5">
    <location>
        <begin position="1"/>
        <end position="194"/>
    </location>
</feature>
<evidence type="ECO:0000256" key="3">
    <source>
        <dbReference type="ARBA" id="ARBA00023004"/>
    </source>
</evidence>
<accession>A0ABP9LZ20</accession>
<comment type="similarity">
    <text evidence="4">Belongs to the cyclic nucleotide phosphodiesterase class-III family.</text>
</comment>
<dbReference type="Gene3D" id="3.60.21.10">
    <property type="match status" value="1"/>
</dbReference>
<sequence>MKILHFSDLHVVPAGQRLFGLDPVLQLRNLIEHACAHHGDADLCVVTGDLTHQGEALAYAALKEELAALPMPTQLLVGNHDHRERFLHYFPEQGTDPHGFIQSYRDTADYRLVFMDTLSPGSPEGEYCAWRLQWLEQVLQSSMLPVLLFSHHPVMDMQFPSMDWIKLREHAAVMQLITSTQKVAYMFAGHVHRPAAGVWQGVPFATVAGTSHQHHFHSTQTGAAETSLEPAGYGVIHALTHTISVHFQLAQSYPRFIYEGPPLRLRD</sequence>
<evidence type="ECO:0000313" key="7">
    <source>
        <dbReference type="Proteomes" id="UP001500227"/>
    </source>
</evidence>
<dbReference type="PANTHER" id="PTHR42988">
    <property type="entry name" value="PHOSPHOHYDROLASE"/>
    <property type="match status" value="1"/>
</dbReference>
<comment type="caution">
    <text evidence="6">The sequence shown here is derived from an EMBL/GenBank/DDBJ whole genome shotgun (WGS) entry which is preliminary data.</text>
</comment>
<dbReference type="RefSeq" id="WP_345369305.1">
    <property type="nucleotide sequence ID" value="NZ_BAABKD010000002.1"/>
</dbReference>
<dbReference type="SUPFAM" id="SSF56300">
    <property type="entry name" value="Metallo-dependent phosphatases"/>
    <property type="match status" value="1"/>
</dbReference>
<evidence type="ECO:0000256" key="4">
    <source>
        <dbReference type="ARBA" id="ARBA00025742"/>
    </source>
</evidence>
<evidence type="ECO:0000256" key="1">
    <source>
        <dbReference type="ARBA" id="ARBA00022723"/>
    </source>
</evidence>
<keyword evidence="7" id="KW-1185">Reference proteome</keyword>
<gene>
    <name evidence="6" type="ORF">GCM10023337_04500</name>
</gene>
<dbReference type="PANTHER" id="PTHR42988:SF2">
    <property type="entry name" value="CYCLIC NUCLEOTIDE PHOSPHODIESTERASE CBUA0032-RELATED"/>
    <property type="match status" value="1"/>
</dbReference>
<protein>
    <submittedName>
        <fullName evidence="6">Phosphodiesterase</fullName>
    </submittedName>
</protein>
<keyword evidence="2" id="KW-0378">Hydrolase</keyword>
<dbReference type="Pfam" id="PF00149">
    <property type="entry name" value="Metallophos"/>
    <property type="match status" value="1"/>
</dbReference>
<dbReference type="InterPro" id="IPR029052">
    <property type="entry name" value="Metallo-depent_PP-like"/>
</dbReference>
<dbReference type="Proteomes" id="UP001500227">
    <property type="component" value="Unassembled WGS sequence"/>
</dbReference>
<keyword evidence="3" id="KW-0408">Iron</keyword>
<dbReference type="InterPro" id="IPR026575">
    <property type="entry name" value="GpdQ/CpdA-like"/>
</dbReference>
<organism evidence="6 7">
    <name type="scientific">Paenalcaligenes hermetiae</name>
    <dbReference type="NCBI Taxonomy" id="1157987"/>
    <lineage>
        <taxon>Bacteria</taxon>
        <taxon>Pseudomonadati</taxon>
        <taxon>Pseudomonadota</taxon>
        <taxon>Betaproteobacteria</taxon>
        <taxon>Burkholderiales</taxon>
        <taxon>Alcaligenaceae</taxon>
        <taxon>Paenalcaligenes</taxon>
    </lineage>
</organism>
<proteinExistence type="inferred from homology"/>
<evidence type="ECO:0000259" key="5">
    <source>
        <dbReference type="Pfam" id="PF00149"/>
    </source>
</evidence>
<name>A0ABP9LZ20_9BURK</name>
<dbReference type="CDD" id="cd07402">
    <property type="entry name" value="MPP_GpdQ"/>
    <property type="match status" value="1"/>
</dbReference>
<evidence type="ECO:0000313" key="6">
    <source>
        <dbReference type="EMBL" id="GAA5085609.1"/>
    </source>
</evidence>
<dbReference type="EMBL" id="BAABKD010000002">
    <property type="protein sequence ID" value="GAA5085609.1"/>
    <property type="molecule type" value="Genomic_DNA"/>
</dbReference>
<keyword evidence="1" id="KW-0479">Metal-binding</keyword>
<dbReference type="InterPro" id="IPR050884">
    <property type="entry name" value="CNP_phosphodiesterase-III"/>
</dbReference>
<dbReference type="InterPro" id="IPR004843">
    <property type="entry name" value="Calcineurin-like_PHP"/>
</dbReference>
<reference evidence="7" key="1">
    <citation type="journal article" date="2019" name="Int. J. Syst. Evol. Microbiol.">
        <title>The Global Catalogue of Microorganisms (GCM) 10K type strain sequencing project: providing services to taxonomists for standard genome sequencing and annotation.</title>
        <authorList>
            <consortium name="The Broad Institute Genomics Platform"/>
            <consortium name="The Broad Institute Genome Sequencing Center for Infectious Disease"/>
            <person name="Wu L."/>
            <person name="Ma J."/>
        </authorList>
    </citation>
    <scope>NUCLEOTIDE SEQUENCE [LARGE SCALE GENOMIC DNA]</scope>
    <source>
        <strain evidence="7">JCM 18423</strain>
    </source>
</reference>
<evidence type="ECO:0000256" key="2">
    <source>
        <dbReference type="ARBA" id="ARBA00022801"/>
    </source>
</evidence>